<gene>
    <name evidence="1" type="ORF">ULMA_23170</name>
</gene>
<accession>A0A5J4IQY0</accession>
<evidence type="ECO:0000313" key="2">
    <source>
        <dbReference type="Proteomes" id="UP000326509"/>
    </source>
</evidence>
<sequence>MKKTVNKKDAKGMISKAMSTTKTIATKANDIALNTTETVVTEAIDATAQWQTVADKALKGGLKLAANQQNLVFDALTIVKGQLKDGKKRFKKLVA</sequence>
<dbReference type="Proteomes" id="UP000326509">
    <property type="component" value="Unassembled WGS sequence"/>
</dbReference>
<dbReference type="EMBL" id="BKCG01000006">
    <property type="protein sequence ID" value="GER60209.1"/>
    <property type="molecule type" value="Genomic_DNA"/>
</dbReference>
<dbReference type="AlphaFoldDB" id="A0A5J4IQY0"/>
<name>A0A5J4IQY0_9FLAO</name>
<dbReference type="OrthoDB" id="1139318at2"/>
<keyword evidence="2" id="KW-1185">Reference proteome</keyword>
<dbReference type="RefSeq" id="WP_151674645.1">
    <property type="nucleotide sequence ID" value="NZ_BKCG01000006.1"/>
</dbReference>
<reference evidence="1 2" key="1">
    <citation type="submission" date="2019-08" db="EMBL/GenBank/DDBJ databases">
        <title>Draft genome sequence of Ulvibacter marinus type strain NBRC 109484.</title>
        <authorList>
            <person name="Kawano K."/>
            <person name="Ushijima N."/>
            <person name="Kihara M."/>
            <person name="Itoh H."/>
        </authorList>
    </citation>
    <scope>NUCLEOTIDE SEQUENCE [LARGE SCALE GENOMIC DNA]</scope>
    <source>
        <strain evidence="1 2">NBRC 109484</strain>
    </source>
</reference>
<evidence type="ECO:0000313" key="1">
    <source>
        <dbReference type="EMBL" id="GER60209.1"/>
    </source>
</evidence>
<organism evidence="1 2">
    <name type="scientific">Patiriisocius marinus</name>
    <dbReference type="NCBI Taxonomy" id="1397112"/>
    <lineage>
        <taxon>Bacteria</taxon>
        <taxon>Pseudomonadati</taxon>
        <taxon>Bacteroidota</taxon>
        <taxon>Flavobacteriia</taxon>
        <taxon>Flavobacteriales</taxon>
        <taxon>Flavobacteriaceae</taxon>
        <taxon>Patiriisocius</taxon>
    </lineage>
</organism>
<proteinExistence type="predicted"/>
<protein>
    <submittedName>
        <fullName evidence="1">Uncharacterized protein</fullName>
    </submittedName>
</protein>
<comment type="caution">
    <text evidence="1">The sequence shown here is derived from an EMBL/GenBank/DDBJ whole genome shotgun (WGS) entry which is preliminary data.</text>
</comment>